<reference evidence="3 4" key="1">
    <citation type="submission" date="2018-07" db="EMBL/GenBank/DDBJ databases">
        <title>Leeuwenhoekiella genomics.</title>
        <authorList>
            <person name="Tahon G."/>
            <person name="Willems A."/>
        </authorList>
    </citation>
    <scope>NUCLEOTIDE SEQUENCE [LARGE SCALE GENOMIC DNA]</scope>
    <source>
        <strain evidence="3 4">LMG 29608</strain>
    </source>
</reference>
<feature type="transmembrane region" description="Helical" evidence="1">
    <location>
        <begin position="5"/>
        <end position="24"/>
    </location>
</feature>
<keyword evidence="1" id="KW-1133">Transmembrane helix</keyword>
<keyword evidence="4" id="KW-1185">Reference proteome</keyword>
<evidence type="ECO:0000256" key="1">
    <source>
        <dbReference type="SAM" id="Phobius"/>
    </source>
</evidence>
<dbReference type="Proteomes" id="UP000289859">
    <property type="component" value="Unassembled WGS sequence"/>
</dbReference>
<evidence type="ECO:0000259" key="2">
    <source>
        <dbReference type="Pfam" id="PF13559"/>
    </source>
</evidence>
<name>A0A4Q0P590_9FLAO</name>
<protein>
    <recommendedName>
        <fullName evidence="2">Protein-glutamine gamma-glutamyltransferase-like C-terminal domain-containing protein</fullName>
    </recommendedName>
</protein>
<dbReference type="RefSeq" id="WP_128765479.1">
    <property type="nucleotide sequence ID" value="NZ_JBHUOO010000010.1"/>
</dbReference>
<sequence>MIRNLIYIFVFLYSFGCICQTASIDSTEFIQEVQYDKSAITPLQFDDQALQELKQDEAFDYVELVPPDNIWTRFKNWINEVWSSFINWILQGNEATGILGFLVKALPYLLIAGVLVFLIWLFLRIDLGSSPLKNTELNKVILSDEQDIIETHDIESLIAQALHENNYRLAVRFYYLLVLQKLSKKDIIDWQVQKTNADYVYEIKSEGLRKDFTKLTRIYDFIWYGNFDVNETDFLKAEKEFKQITTTL</sequence>
<dbReference type="Pfam" id="PF13559">
    <property type="entry name" value="DUF4129"/>
    <property type="match status" value="1"/>
</dbReference>
<keyword evidence="1" id="KW-0472">Membrane</keyword>
<proteinExistence type="predicted"/>
<comment type="caution">
    <text evidence="3">The sequence shown here is derived from an EMBL/GenBank/DDBJ whole genome shotgun (WGS) entry which is preliminary data.</text>
</comment>
<organism evidence="3 4">
    <name type="scientific">Leeuwenhoekiella polynyae</name>
    <dbReference type="NCBI Taxonomy" id="1550906"/>
    <lineage>
        <taxon>Bacteria</taxon>
        <taxon>Pseudomonadati</taxon>
        <taxon>Bacteroidota</taxon>
        <taxon>Flavobacteriia</taxon>
        <taxon>Flavobacteriales</taxon>
        <taxon>Flavobacteriaceae</taxon>
        <taxon>Leeuwenhoekiella</taxon>
    </lineage>
</organism>
<evidence type="ECO:0000313" key="4">
    <source>
        <dbReference type="Proteomes" id="UP000289859"/>
    </source>
</evidence>
<feature type="domain" description="Protein-glutamine gamma-glutamyltransferase-like C-terminal" evidence="2">
    <location>
        <begin position="175"/>
        <end position="237"/>
    </location>
</feature>
<evidence type="ECO:0000313" key="3">
    <source>
        <dbReference type="EMBL" id="RXG21774.1"/>
    </source>
</evidence>
<keyword evidence="1" id="KW-0812">Transmembrane</keyword>
<dbReference type="OrthoDB" id="5491447at2"/>
<dbReference type="EMBL" id="QOVK01000007">
    <property type="protein sequence ID" value="RXG21774.1"/>
    <property type="molecule type" value="Genomic_DNA"/>
</dbReference>
<feature type="transmembrane region" description="Helical" evidence="1">
    <location>
        <begin position="105"/>
        <end position="123"/>
    </location>
</feature>
<gene>
    <name evidence="3" type="ORF">DSM02_2020</name>
</gene>
<accession>A0A4Q0P590</accession>
<dbReference type="InterPro" id="IPR025403">
    <property type="entry name" value="TgpA-like_C"/>
</dbReference>
<dbReference type="AlphaFoldDB" id="A0A4Q0P590"/>